<organism evidence="2 3">
    <name type="scientific">Caldimonas brevitalea</name>
    <dbReference type="NCBI Taxonomy" id="413882"/>
    <lineage>
        <taxon>Bacteria</taxon>
        <taxon>Pseudomonadati</taxon>
        <taxon>Pseudomonadota</taxon>
        <taxon>Betaproteobacteria</taxon>
        <taxon>Burkholderiales</taxon>
        <taxon>Sphaerotilaceae</taxon>
        <taxon>Caldimonas</taxon>
    </lineage>
</organism>
<evidence type="ECO:0008006" key="4">
    <source>
        <dbReference type="Google" id="ProtNLM"/>
    </source>
</evidence>
<dbReference type="STRING" id="413882.AAW51_3855"/>
<proteinExistence type="predicted"/>
<evidence type="ECO:0000256" key="1">
    <source>
        <dbReference type="SAM" id="SignalP"/>
    </source>
</evidence>
<evidence type="ECO:0000313" key="2">
    <source>
        <dbReference type="EMBL" id="AKJ30546.1"/>
    </source>
</evidence>
<feature type="signal peptide" evidence="1">
    <location>
        <begin position="1"/>
        <end position="17"/>
    </location>
</feature>
<keyword evidence="3" id="KW-1185">Reference proteome</keyword>
<dbReference type="KEGG" id="pbh:AAW51_3855"/>
<evidence type="ECO:0000313" key="3">
    <source>
        <dbReference type="Proteomes" id="UP000035352"/>
    </source>
</evidence>
<name>A0A0G3BT48_9BURK</name>
<feature type="chain" id="PRO_5002551766" description="Carboxypeptidase regulatory-like domain-containing protein" evidence="1">
    <location>
        <begin position="18"/>
        <end position="793"/>
    </location>
</feature>
<protein>
    <recommendedName>
        <fullName evidence="4">Carboxypeptidase regulatory-like domain-containing protein</fullName>
    </recommendedName>
</protein>
<dbReference type="Proteomes" id="UP000035352">
    <property type="component" value="Chromosome"/>
</dbReference>
<sequence length="793" mass="81240">MQRHALWAAMLSAGLLAACGGSGGGSKNSAPNEGAANVSMSGTAAKGRMANAVVTAHAVKADGTIDAGALASTVTDAQGNYTLRFSAQASQPYVIKVSAKADGSTTHLDEVSGTTQTLPVGFELRALFVPATGGNVTTSASVTPFSELAVSAAERSSGGLTEANVAQAVSTVTQLLGFDPTGVAVTSTTDAAADVNQQKLALLLTAVSQLANNGALGCDAGTAGAKVACVVDKMAESASSSSLKLDAGVSSALSTAVNTVLSDPALRGNVNGAALTSIVANLDCVGDACKPAPVGTTPEDKPVPTAIAAAKLMFTDVRSDWISVFGTGAKPGAVRGEASKFEQAMKGVQAPVEMLMKDSSALLLGVDLYNDYKAGRTTLTTVTGGANLLAGDTWAFEQFNSVACTLYQDEAATTQATAIANANFVGCSATYYVAANTPNPGAFTTWRHGFTIKPTATAGSYEYATRARQRTGTANVSLQPNFYTGTVSVQTDEQGSINGFQIAGQLAGAFKSGDIELVNEYHDWTLNGTRQGATSTVTGSVVAKDAANTTLATLEVKSASLTEIQVSRDSFGNIVHPEHPNAVDTAGGELSEGSVHLRWTIPGADFEGSFALSGSQWDKSLTMHTPTKAVLSGSLRTVEGGTISEFLTGKLTASVIGFDTYRRDLPSSPDNYYKADLSFVGKATAPGRPLLELTIGTSLKSYEDEVSSVSLQYRSLVNGTPRLVVSASASRDSNGVETFTLSEATSNLSMKVQGEATTATLLLGGTTTVGTLDVDKGLMTFADGSFVSVDMGL</sequence>
<gene>
    <name evidence="2" type="ORF">AAW51_3855</name>
</gene>
<keyword evidence="1" id="KW-0732">Signal</keyword>
<dbReference type="AlphaFoldDB" id="A0A0G3BT48"/>
<dbReference type="OrthoDB" id="9146340at2"/>
<accession>A0A0G3BT48</accession>
<dbReference type="PROSITE" id="PS51257">
    <property type="entry name" value="PROKAR_LIPOPROTEIN"/>
    <property type="match status" value="1"/>
</dbReference>
<dbReference type="RefSeq" id="WP_047195893.1">
    <property type="nucleotide sequence ID" value="NZ_CP011371.1"/>
</dbReference>
<reference evidence="2 3" key="1">
    <citation type="submission" date="2015-05" db="EMBL/GenBank/DDBJ databases">
        <authorList>
            <person name="Tang B."/>
            <person name="Yu Y."/>
        </authorList>
    </citation>
    <scope>NUCLEOTIDE SEQUENCE [LARGE SCALE GENOMIC DNA]</scope>
    <source>
        <strain evidence="2 3">DSM 7029</strain>
    </source>
</reference>
<dbReference type="EMBL" id="CP011371">
    <property type="protein sequence ID" value="AKJ30546.1"/>
    <property type="molecule type" value="Genomic_DNA"/>
</dbReference>